<sequence>MDGRTKDLLRILAPNPSPLTGPGTNTFLLGGEGVAVIDPGPDDPGHLAAIVAAGRGRISHILVTHAHRDHSAGAPALARMTGAPVLAFGDALAGRSPMMQRLAGAATGGGEGLDLDFAPDIALRDGDMVEGADWCLTALHTPGHAGGHLSFLWGDQILCGDVVMGWSSTIISPPDGDLGDYLRTLDRLAQFGPRRLLPAHGDPIESPQARLAELATHRRLRTAQILAALREGPADAATLARRLYDVAPALLPAATRNVLAHLLALAQIGAVAPVGDLHPQAEFASL</sequence>
<dbReference type="SMART" id="SM00849">
    <property type="entry name" value="Lactamase_B"/>
    <property type="match status" value="1"/>
</dbReference>
<dbReference type="Gene3D" id="3.60.15.10">
    <property type="entry name" value="Ribonuclease Z/Hydroxyacylglutathione hydrolase-like"/>
    <property type="match status" value="1"/>
</dbReference>
<evidence type="ECO:0000313" key="3">
    <source>
        <dbReference type="Proteomes" id="UP001595557"/>
    </source>
</evidence>
<dbReference type="Proteomes" id="UP001595557">
    <property type="component" value="Unassembled WGS sequence"/>
</dbReference>
<evidence type="ECO:0000313" key="2">
    <source>
        <dbReference type="EMBL" id="MFC3169611.1"/>
    </source>
</evidence>
<gene>
    <name evidence="2" type="ORF">ACFOD7_16290</name>
</gene>
<dbReference type="PANTHER" id="PTHR23131:SF0">
    <property type="entry name" value="ENDORIBONUCLEASE LACTB2"/>
    <property type="match status" value="1"/>
</dbReference>
<dbReference type="InterPro" id="IPR050662">
    <property type="entry name" value="Sec-metab_biosynth-thioest"/>
</dbReference>
<dbReference type="PANTHER" id="PTHR23131">
    <property type="entry name" value="ENDORIBONUCLEASE LACTB2"/>
    <property type="match status" value="1"/>
</dbReference>
<accession>A0ABV7INH4</accession>
<proteinExistence type="predicted"/>
<dbReference type="InterPro" id="IPR001279">
    <property type="entry name" value="Metallo-B-lactamas"/>
</dbReference>
<dbReference type="InterPro" id="IPR036866">
    <property type="entry name" value="RibonucZ/Hydroxyglut_hydro"/>
</dbReference>
<dbReference type="Gene3D" id="1.10.10.10">
    <property type="entry name" value="Winged helix-like DNA-binding domain superfamily/Winged helix DNA-binding domain"/>
    <property type="match status" value="1"/>
</dbReference>
<organism evidence="2 3">
    <name type="scientific">Paracoccus fontiphilus</name>
    <dbReference type="NCBI Taxonomy" id="1815556"/>
    <lineage>
        <taxon>Bacteria</taxon>
        <taxon>Pseudomonadati</taxon>
        <taxon>Pseudomonadota</taxon>
        <taxon>Alphaproteobacteria</taxon>
        <taxon>Rhodobacterales</taxon>
        <taxon>Paracoccaceae</taxon>
        <taxon>Paracoccus</taxon>
    </lineage>
</organism>
<keyword evidence="3" id="KW-1185">Reference proteome</keyword>
<name>A0ABV7INH4_9RHOB</name>
<dbReference type="Pfam" id="PF17778">
    <property type="entry name" value="WHD_BLACT"/>
    <property type="match status" value="1"/>
</dbReference>
<dbReference type="EMBL" id="JBHRTE010000079">
    <property type="protein sequence ID" value="MFC3169611.1"/>
    <property type="molecule type" value="Genomic_DNA"/>
</dbReference>
<comment type="caution">
    <text evidence="2">The sequence shown here is derived from an EMBL/GenBank/DDBJ whole genome shotgun (WGS) entry which is preliminary data.</text>
</comment>
<dbReference type="CDD" id="cd16278">
    <property type="entry name" value="metallo-hydrolase-like_MBL-fold"/>
    <property type="match status" value="1"/>
</dbReference>
<evidence type="ECO:0000259" key="1">
    <source>
        <dbReference type="SMART" id="SM00849"/>
    </source>
</evidence>
<protein>
    <submittedName>
        <fullName evidence="2">MBL fold metallo-hydrolase</fullName>
    </submittedName>
</protein>
<dbReference type="SUPFAM" id="SSF56281">
    <property type="entry name" value="Metallo-hydrolase/oxidoreductase"/>
    <property type="match status" value="1"/>
</dbReference>
<dbReference type="RefSeq" id="WP_207472001.1">
    <property type="nucleotide sequence ID" value="NZ_JAFNAW010000103.1"/>
</dbReference>
<dbReference type="InterPro" id="IPR041516">
    <property type="entry name" value="LACTB2_WH"/>
</dbReference>
<reference evidence="3" key="1">
    <citation type="journal article" date="2019" name="Int. J. Syst. Evol. Microbiol.">
        <title>The Global Catalogue of Microorganisms (GCM) 10K type strain sequencing project: providing services to taxonomists for standard genome sequencing and annotation.</title>
        <authorList>
            <consortium name="The Broad Institute Genomics Platform"/>
            <consortium name="The Broad Institute Genome Sequencing Center for Infectious Disease"/>
            <person name="Wu L."/>
            <person name="Ma J."/>
        </authorList>
    </citation>
    <scope>NUCLEOTIDE SEQUENCE [LARGE SCALE GENOMIC DNA]</scope>
    <source>
        <strain evidence="3">KCTC 52239</strain>
    </source>
</reference>
<dbReference type="InterPro" id="IPR036388">
    <property type="entry name" value="WH-like_DNA-bd_sf"/>
</dbReference>
<feature type="domain" description="Metallo-beta-lactamase" evidence="1">
    <location>
        <begin position="23"/>
        <end position="200"/>
    </location>
</feature>
<dbReference type="Pfam" id="PF00753">
    <property type="entry name" value="Lactamase_B"/>
    <property type="match status" value="1"/>
</dbReference>